<dbReference type="PATRIC" id="fig|1360.109.peg.1894"/>
<evidence type="ECO:0000313" key="3">
    <source>
        <dbReference type="Proteomes" id="UP000053612"/>
    </source>
</evidence>
<name>A0A0V8DTW6_LACLL</name>
<feature type="domain" description="BIG2" evidence="1">
    <location>
        <begin position="142"/>
        <end position="220"/>
    </location>
</feature>
<protein>
    <submittedName>
        <fullName evidence="2">Phage major tail protein</fullName>
    </submittedName>
</protein>
<dbReference type="NCBIfam" id="NF047353">
    <property type="entry name" value="tube_lmo2291"/>
    <property type="match status" value="1"/>
</dbReference>
<comment type="caution">
    <text evidence="2">The sequence shown here is derived from an EMBL/GenBank/DDBJ whole genome shotgun (WGS) entry which is preliminary data.</text>
</comment>
<dbReference type="Pfam" id="PF02368">
    <property type="entry name" value="Big_2"/>
    <property type="match status" value="1"/>
</dbReference>
<dbReference type="InterPro" id="IPR003343">
    <property type="entry name" value="Big_2"/>
</dbReference>
<evidence type="ECO:0000313" key="2">
    <source>
        <dbReference type="EMBL" id="KSU17110.1"/>
    </source>
</evidence>
<dbReference type="Gene3D" id="2.60.40.1080">
    <property type="match status" value="1"/>
</dbReference>
<sequence length="225" mass="23946">MGFDNNYTYKFEIGDDEENLLPIAGGITSHDTDFSEDEEEEAYYDLNGGKEKYYTGITAAYSYSGHRKFADKAQEYIRDKVFKLTRRDCFFKVTEPDGRIISGEATIGGIKISGGDANARSDFECTITFKGLPKDEKPNEVEVTGVTLNKTTLSLAVGANETLAATVAPADAADKTVTYASDDPTIATVTPVQGKVAGVKAGTANITATTANGKTATCAVTVTSA</sequence>
<dbReference type="EMBL" id="LKLS01000143">
    <property type="protein sequence ID" value="KSU17110.1"/>
    <property type="molecule type" value="Genomic_DNA"/>
</dbReference>
<accession>A0A0V8DTW6</accession>
<dbReference type="Proteomes" id="UP000053612">
    <property type="component" value="Unassembled WGS sequence"/>
</dbReference>
<dbReference type="InterPro" id="IPR008964">
    <property type="entry name" value="Invasin/intimin_cell_adhesion"/>
</dbReference>
<dbReference type="SMART" id="SM00635">
    <property type="entry name" value="BID_2"/>
    <property type="match status" value="1"/>
</dbReference>
<proteinExistence type="predicted"/>
<dbReference type="SUPFAM" id="SSF49373">
    <property type="entry name" value="Invasin/intimin cell-adhesion fragments"/>
    <property type="match status" value="1"/>
</dbReference>
<reference evidence="3" key="1">
    <citation type="submission" date="2015-10" db="EMBL/GenBank/DDBJ databases">
        <title>Draft Genome Sequences of 11 Lactococcus lactis subspecies cremoris strains.</title>
        <authorList>
            <person name="Wels M."/>
            <person name="Backus L."/>
            <person name="Boekhorst J."/>
            <person name="Dijkstra A."/>
            <person name="Beerthuizen M."/>
            <person name="Kelly W."/>
            <person name="Siezen R."/>
            <person name="Bachmann H."/>
            <person name="Van Hijum S."/>
        </authorList>
    </citation>
    <scope>NUCLEOTIDE SEQUENCE [LARGE SCALE GENOMIC DNA]</scope>
    <source>
        <strain evidence="3">LMG9449</strain>
    </source>
</reference>
<dbReference type="AlphaFoldDB" id="A0A0V8DTW6"/>
<organism evidence="2 3">
    <name type="scientific">Lactococcus lactis subsp. lactis</name>
    <name type="common">Streptococcus lactis</name>
    <dbReference type="NCBI Taxonomy" id="1360"/>
    <lineage>
        <taxon>Bacteria</taxon>
        <taxon>Bacillati</taxon>
        <taxon>Bacillota</taxon>
        <taxon>Bacilli</taxon>
        <taxon>Lactobacillales</taxon>
        <taxon>Streptococcaceae</taxon>
        <taxon>Lactococcus</taxon>
    </lineage>
</organism>
<evidence type="ECO:0000259" key="1">
    <source>
        <dbReference type="SMART" id="SM00635"/>
    </source>
</evidence>
<gene>
    <name evidence="2" type="ORF">LMG9449_1809</name>
</gene>